<dbReference type="Proteomes" id="UP001497535">
    <property type="component" value="Unassembled WGS sequence"/>
</dbReference>
<evidence type="ECO:0000313" key="1">
    <source>
        <dbReference type="EMBL" id="CAK5090078.1"/>
    </source>
</evidence>
<evidence type="ECO:0000313" key="2">
    <source>
        <dbReference type="Proteomes" id="UP001497535"/>
    </source>
</evidence>
<organism evidence="1 2">
    <name type="scientific">Meloidogyne enterolobii</name>
    <name type="common">Root-knot nematode worm</name>
    <name type="synonym">Meloidogyne mayaguensis</name>
    <dbReference type="NCBI Taxonomy" id="390850"/>
    <lineage>
        <taxon>Eukaryota</taxon>
        <taxon>Metazoa</taxon>
        <taxon>Ecdysozoa</taxon>
        <taxon>Nematoda</taxon>
        <taxon>Chromadorea</taxon>
        <taxon>Rhabditida</taxon>
        <taxon>Tylenchina</taxon>
        <taxon>Tylenchomorpha</taxon>
        <taxon>Tylenchoidea</taxon>
        <taxon>Meloidogynidae</taxon>
        <taxon>Meloidogyninae</taxon>
        <taxon>Meloidogyne</taxon>
    </lineage>
</organism>
<gene>
    <name evidence="1" type="ORF">MENTE1834_LOCUS37846</name>
</gene>
<sequence>MSQNFKKNFLSSRVLNASQFFLLHSFNAPQLPLYTLFSLLGKPPNCPRHYFIYQTIYLTSLPLTDKSAFLSSAIFLSFIVFMVF</sequence>
<name>A0ACB1AFP9_MELEN</name>
<keyword evidence="2" id="KW-1185">Reference proteome</keyword>
<proteinExistence type="predicted"/>
<dbReference type="EMBL" id="CAVMJV010000080">
    <property type="protein sequence ID" value="CAK5090078.1"/>
    <property type="molecule type" value="Genomic_DNA"/>
</dbReference>
<comment type="caution">
    <text evidence="1">The sequence shown here is derived from an EMBL/GenBank/DDBJ whole genome shotgun (WGS) entry which is preliminary data.</text>
</comment>
<reference evidence="1" key="1">
    <citation type="submission" date="2023-11" db="EMBL/GenBank/DDBJ databases">
        <authorList>
            <person name="Poullet M."/>
        </authorList>
    </citation>
    <scope>NUCLEOTIDE SEQUENCE</scope>
    <source>
        <strain evidence="1">E1834</strain>
    </source>
</reference>
<protein>
    <submittedName>
        <fullName evidence="1">Uncharacterized protein</fullName>
    </submittedName>
</protein>
<accession>A0ACB1AFP9</accession>